<evidence type="ECO:0000256" key="6">
    <source>
        <dbReference type="RuleBase" id="RU004075"/>
    </source>
</evidence>
<dbReference type="Gene3D" id="3.40.640.10">
    <property type="entry name" value="Type I PLP-dependent aspartate aminotransferase-like (Major domain)"/>
    <property type="match status" value="1"/>
</dbReference>
<evidence type="ECO:0000259" key="9">
    <source>
        <dbReference type="Pfam" id="PF00266"/>
    </source>
</evidence>
<evidence type="ECO:0000313" key="11">
    <source>
        <dbReference type="Proteomes" id="UP000797356"/>
    </source>
</evidence>
<reference evidence="10" key="2">
    <citation type="submission" date="2019-07" db="EMBL/GenBank/DDBJ databases">
        <authorList>
            <person name="Yang Y."/>
            <person name="Bocs S."/>
            <person name="Baudouin L."/>
        </authorList>
    </citation>
    <scope>NUCLEOTIDE SEQUENCE</scope>
    <source>
        <tissue evidence="10">Spear leaf of Hainan Tall coconut</tissue>
    </source>
</reference>
<dbReference type="PANTHER" id="PTHR21152">
    <property type="entry name" value="AMINOTRANSFERASE CLASS V"/>
    <property type="match status" value="1"/>
</dbReference>
<feature type="compositionally biased region" description="Basic and acidic residues" evidence="8">
    <location>
        <begin position="364"/>
        <end position="375"/>
    </location>
</feature>
<sequence>MNRNNEDYRSPAVPALTKTLLEDVKKIFKTTSGTPFLIPTTGTGAWESALTNTLSPGDRIISFLIGQFSLLWIDQQQRLKFDVDVIESEWGRGANLDMLAMKLAADGAHTIKAICIVHNETATGVTNNLAAVRNLLDEYKHPALLLVDGVSSICALDFRMDEWGVDVALTGSQKALSLPTGMGIVCASPKALEASKTAKSLRVFFDWNDYLKFYKLGNYWPYTPSIQLLYGLRAALDLIFEEGLDNVIARHSRLGKATRLAVEAWGLKNCTQKEEWFSDTVTAVVVPPYIDSAEVVRRAWKRYNLSLGLGLNKVAGKVFRIGHLGNLNEDVSDVEVEVEDEAEWGVGEDGGEMIEGDVGGDAGGEVREKVKDRKDDDVPKLSKEIYSFFDSDDSDWMIEEESNDGDGNDSTDEDDDEKFEDEDSDELLSDVNSIESVDPLNKSTTILPSWICLKRKRKRYIYFKGRICFNWFIYFKRWSWQKRKASRGW</sequence>
<keyword evidence="11" id="KW-1185">Reference proteome</keyword>
<organism evidence="10 11">
    <name type="scientific">Cocos nucifera</name>
    <name type="common">Coconut palm</name>
    <dbReference type="NCBI Taxonomy" id="13894"/>
    <lineage>
        <taxon>Eukaryota</taxon>
        <taxon>Viridiplantae</taxon>
        <taxon>Streptophyta</taxon>
        <taxon>Embryophyta</taxon>
        <taxon>Tracheophyta</taxon>
        <taxon>Spermatophyta</taxon>
        <taxon>Magnoliopsida</taxon>
        <taxon>Liliopsida</taxon>
        <taxon>Arecaceae</taxon>
        <taxon>Arecoideae</taxon>
        <taxon>Cocoseae</taxon>
        <taxon>Attaleinae</taxon>
        <taxon>Cocos</taxon>
    </lineage>
</organism>
<dbReference type="EMBL" id="CM017887">
    <property type="protein sequence ID" value="KAG1371143.1"/>
    <property type="molecule type" value="Genomic_DNA"/>
</dbReference>
<keyword evidence="4" id="KW-0808">Transferase</keyword>
<keyword evidence="5" id="KW-0663">Pyridoxal phosphate</keyword>
<evidence type="ECO:0000313" key="10">
    <source>
        <dbReference type="EMBL" id="KAG1371143.1"/>
    </source>
</evidence>
<dbReference type="OrthoDB" id="7403325at2759"/>
<keyword evidence="3 10" id="KW-0032">Aminotransferase</keyword>
<protein>
    <submittedName>
        <fullName evidence="10">Putative Serine--glyoxylate aminotransferase</fullName>
    </submittedName>
</protein>
<dbReference type="Gene3D" id="3.90.1150.10">
    <property type="entry name" value="Aspartate Aminotransferase, domain 1"/>
    <property type="match status" value="1"/>
</dbReference>
<comment type="cofactor">
    <cofactor evidence="1 7">
        <name>pyridoxal 5'-phosphate</name>
        <dbReference type="ChEBI" id="CHEBI:597326"/>
    </cofactor>
</comment>
<dbReference type="GO" id="GO:0019265">
    <property type="term" value="P:glycine biosynthetic process, by transamination of glyoxylate"/>
    <property type="evidence" value="ECO:0007669"/>
    <property type="project" value="TreeGrafter"/>
</dbReference>
<dbReference type="GO" id="GO:0008453">
    <property type="term" value="F:alanine-glyoxylate transaminase activity"/>
    <property type="evidence" value="ECO:0007669"/>
    <property type="project" value="TreeGrafter"/>
</dbReference>
<evidence type="ECO:0000256" key="4">
    <source>
        <dbReference type="ARBA" id="ARBA00022679"/>
    </source>
</evidence>
<dbReference type="Proteomes" id="UP000797356">
    <property type="component" value="Chromosome 16"/>
</dbReference>
<evidence type="ECO:0000256" key="5">
    <source>
        <dbReference type="ARBA" id="ARBA00022898"/>
    </source>
</evidence>
<reference evidence="10" key="1">
    <citation type="journal article" date="2017" name="Gigascience">
        <title>The genome draft of coconut (Cocos nucifera).</title>
        <authorList>
            <person name="Xiao Y."/>
            <person name="Xu P."/>
            <person name="Fan H."/>
            <person name="Baudouin L."/>
            <person name="Xia W."/>
            <person name="Bocs S."/>
            <person name="Xu J."/>
            <person name="Li Q."/>
            <person name="Guo A."/>
            <person name="Zhou L."/>
            <person name="Li J."/>
            <person name="Wu Y."/>
            <person name="Ma Z."/>
            <person name="Armero A."/>
            <person name="Issali A.E."/>
            <person name="Liu N."/>
            <person name="Peng M."/>
            <person name="Yang Y."/>
        </authorList>
    </citation>
    <scope>NUCLEOTIDE SEQUENCE</scope>
    <source>
        <tissue evidence="10">Spear leaf of Hainan Tall coconut</tissue>
    </source>
</reference>
<evidence type="ECO:0000256" key="2">
    <source>
        <dbReference type="ARBA" id="ARBA00009236"/>
    </source>
</evidence>
<dbReference type="PROSITE" id="PS00595">
    <property type="entry name" value="AA_TRANSFER_CLASS_5"/>
    <property type="match status" value="1"/>
</dbReference>
<dbReference type="GO" id="GO:0005777">
    <property type="term" value="C:peroxisome"/>
    <property type="evidence" value="ECO:0007669"/>
    <property type="project" value="TreeGrafter"/>
</dbReference>
<dbReference type="GO" id="GO:0004760">
    <property type="term" value="F:L-serine-pyruvate transaminase activity"/>
    <property type="evidence" value="ECO:0007669"/>
    <property type="project" value="TreeGrafter"/>
</dbReference>
<name>A0A8K0J076_COCNU</name>
<dbReference type="PANTHER" id="PTHR21152:SF24">
    <property type="entry name" value="ALANINE--GLYOXYLATE AMINOTRANSFERASE 1"/>
    <property type="match status" value="1"/>
</dbReference>
<comment type="caution">
    <text evidence="10">The sequence shown here is derived from an EMBL/GenBank/DDBJ whole genome shotgun (WGS) entry which is preliminary data.</text>
</comment>
<dbReference type="FunFam" id="3.90.1150.10:FF:000031">
    <property type="entry name" value="Serine--glyoxylate aminotransferase"/>
    <property type="match status" value="1"/>
</dbReference>
<dbReference type="InterPro" id="IPR015421">
    <property type="entry name" value="PyrdxlP-dep_Trfase_major"/>
</dbReference>
<dbReference type="SUPFAM" id="SSF53383">
    <property type="entry name" value="PLP-dependent transferases"/>
    <property type="match status" value="1"/>
</dbReference>
<gene>
    <name evidence="10" type="ORF">COCNU_16G002370</name>
</gene>
<dbReference type="InterPro" id="IPR000192">
    <property type="entry name" value="Aminotrans_V_dom"/>
</dbReference>
<comment type="similarity">
    <text evidence="2 6">Belongs to the class-V pyridoxal-phosphate-dependent aminotransferase family.</text>
</comment>
<dbReference type="InterPro" id="IPR015424">
    <property type="entry name" value="PyrdxlP-dep_Trfase"/>
</dbReference>
<evidence type="ECO:0000256" key="7">
    <source>
        <dbReference type="RuleBase" id="RU004504"/>
    </source>
</evidence>
<dbReference type="AlphaFoldDB" id="A0A8K0J076"/>
<feature type="region of interest" description="Disordered" evidence="8">
    <location>
        <begin position="344"/>
        <end position="375"/>
    </location>
</feature>
<evidence type="ECO:0000256" key="3">
    <source>
        <dbReference type="ARBA" id="ARBA00022576"/>
    </source>
</evidence>
<evidence type="ECO:0000256" key="1">
    <source>
        <dbReference type="ARBA" id="ARBA00001933"/>
    </source>
</evidence>
<feature type="region of interest" description="Disordered" evidence="8">
    <location>
        <begin position="398"/>
        <end position="419"/>
    </location>
</feature>
<dbReference type="Pfam" id="PF00266">
    <property type="entry name" value="Aminotran_5"/>
    <property type="match status" value="1"/>
</dbReference>
<dbReference type="FunFam" id="3.40.640.10:FF:000054">
    <property type="entry name" value="Serine--glyoxylate aminotransferase"/>
    <property type="match status" value="1"/>
</dbReference>
<dbReference type="CDD" id="cd06451">
    <property type="entry name" value="AGAT_like"/>
    <property type="match status" value="1"/>
</dbReference>
<accession>A0A8K0J076</accession>
<feature type="domain" description="Aminotransferase class V" evidence="9">
    <location>
        <begin position="45"/>
        <end position="269"/>
    </location>
</feature>
<proteinExistence type="inferred from homology"/>
<dbReference type="InterPro" id="IPR015422">
    <property type="entry name" value="PyrdxlP-dep_Trfase_small"/>
</dbReference>
<evidence type="ECO:0000256" key="8">
    <source>
        <dbReference type="SAM" id="MobiDB-lite"/>
    </source>
</evidence>
<dbReference type="InterPro" id="IPR020578">
    <property type="entry name" value="Aminotrans_V_PyrdxlP_BS"/>
</dbReference>